<evidence type="ECO:0000256" key="6">
    <source>
        <dbReference type="SAM" id="MobiDB-lite"/>
    </source>
</evidence>
<feature type="compositionally biased region" description="Basic and acidic residues" evidence="6">
    <location>
        <begin position="645"/>
        <end position="655"/>
    </location>
</feature>
<reference evidence="9 10" key="1">
    <citation type="submission" date="2021-03" db="EMBL/GenBank/DDBJ databases">
        <title>Whole genome sequence of Agrobacterium sp. strain Rnr.</title>
        <authorList>
            <person name="Mafakheri H."/>
            <person name="Taghavi S.M."/>
            <person name="Nemanja K."/>
            <person name="Osdaghi E."/>
        </authorList>
    </citation>
    <scope>NUCLEOTIDE SEQUENCE [LARGE SCALE GENOMIC DNA]</scope>
    <source>
        <strain evidence="9 10">Rnr</strain>
    </source>
</reference>
<dbReference type="Pfam" id="PF02518">
    <property type="entry name" value="HATPase_c"/>
    <property type="match status" value="1"/>
</dbReference>
<proteinExistence type="predicted"/>
<dbReference type="Pfam" id="PF00989">
    <property type="entry name" value="PAS"/>
    <property type="match status" value="1"/>
</dbReference>
<keyword evidence="5" id="KW-0418">Kinase</keyword>
<feature type="domain" description="PAS" evidence="8">
    <location>
        <begin position="876"/>
        <end position="946"/>
    </location>
</feature>
<dbReference type="PRINTS" id="PR00344">
    <property type="entry name" value="BCTRLSENSOR"/>
</dbReference>
<dbReference type="CDD" id="cd00130">
    <property type="entry name" value="PAS"/>
    <property type="match status" value="1"/>
</dbReference>
<dbReference type="EC" id="2.7.13.3" evidence="2"/>
<evidence type="ECO:0000256" key="3">
    <source>
        <dbReference type="ARBA" id="ARBA00022553"/>
    </source>
</evidence>
<dbReference type="SMART" id="SM00091">
    <property type="entry name" value="PAS"/>
    <property type="match status" value="3"/>
</dbReference>
<protein>
    <recommendedName>
        <fullName evidence="2">histidine kinase</fullName>
        <ecNumber evidence="2">2.7.13.3</ecNumber>
    </recommendedName>
</protein>
<dbReference type="EMBL" id="JAFLNA010000009">
    <property type="protein sequence ID" value="MBO0132534.1"/>
    <property type="molecule type" value="Genomic_DNA"/>
</dbReference>
<organism evidence="9 10">
    <name type="scientific">Agrobacterium burrii</name>
    <dbReference type="NCBI Taxonomy" id="2815339"/>
    <lineage>
        <taxon>Bacteria</taxon>
        <taxon>Pseudomonadati</taxon>
        <taxon>Pseudomonadota</taxon>
        <taxon>Alphaproteobacteria</taxon>
        <taxon>Hyphomicrobiales</taxon>
        <taxon>Rhizobiaceae</taxon>
        <taxon>Rhizobium/Agrobacterium group</taxon>
        <taxon>Agrobacterium</taxon>
        <taxon>Agrobacterium tumefaciens complex</taxon>
    </lineage>
</organism>
<dbReference type="PANTHER" id="PTHR43047">
    <property type="entry name" value="TWO-COMPONENT HISTIDINE PROTEIN KINASE"/>
    <property type="match status" value="1"/>
</dbReference>
<keyword evidence="10" id="KW-1185">Reference proteome</keyword>
<dbReference type="InterPro" id="IPR005467">
    <property type="entry name" value="His_kinase_dom"/>
</dbReference>
<dbReference type="SUPFAM" id="SSF55785">
    <property type="entry name" value="PYP-like sensor domain (PAS domain)"/>
    <property type="match status" value="1"/>
</dbReference>
<sequence>MPAVQYPFIDIAVHERVREGFGRGEAMALFSLDLQSALWANGRGAALFGTPMVYDFLEQGPKRQDVTFRQLAATAARLSQAGDSLPFTIRINAGFRSIAVTARAEIIEAEPGQPAILFSALTDQAAPDTTECARRMIEGFDDPDIHMAVLNGDNEIVAASPRFPSLGITPHTARTLVRMAAGQSGHLVKRPVPTGKGYLPAATGQITTSPELNLMFVVETALGTLDPVNGFAEDKPQETPAAVQPDLPVAEAAPVVAAAASFDSVLDAVAGIEDVEDVPELHADGEDEIVAEQELDALPLPAEEQAEAPLDIPVEDADAAAQEAMTDDIADLFELDADEAEAPAIDRATGHDHAEEVSEEAESVPAEEIAETVTAQAAVPTEEDIPAETDAAEEAPAFVFNAGARASRFVWKIDAEGRFSSISHEFAEAVGAKAAAVEGMGFADVAALFNLDPDGKIRELLSRRDTWSGKTIYWPVEGTSLMVPIDLAALPTYTRSREFDGFRGFGIVRLADAAQDPHATGLTFLNAEDVFQTEASPQLDAEDESRELLAFIDEDDEAEDEAPAVEADETTGEALAEDQRHDYSPPEFEAPVPATVPAPEPSYSDKVVHLEDRRSRSREGLTAGEQAAFREIGRTLAPIDTLADENRKADEEARSAEPVPQDSREDIAPEMPVDKTQNVQEPAKATEIVEEDDLFADYVRGERPIAAPTPANEIDTGEKEGTATDLQPTADIAAAMISPPPRPAGVLTAETLDQMPVALLVHAGDRLIHANPDFLRLTGYTSLEELQDVGGLEALLQRQELDEMPDNEGGMVVVSAENDIIPVKARLQSVRWEETKALMLSLVPLEEKQTPVAAANENTAATAGAEAGSVSVLQGEVEELHSILETATDGVVLLGDSGEIRSLNRSASALFNYDNGEIAGKPFVTLFAHESQRAVLDYLSGLANNGVASVLNDGREVIGREASGGFLPLFMTIGRLKSSHGYCAVIRDITQWKRTEEELRNAKRAAETANAHKTDFLARVSHEIRTPLNAIIGFADMMATERFGPIGHPRYAEYSNDIGRSGRHVLDIVNDLLDISKIEAGQMDVDFIAVPLNETVAEAVSLVQPQANNQRVIIRTALSQSVPQIVADLRSIKQIVLNILSNAIRFTPSGGQIVVSTAYEANGSVALRIRDTGIGMTRAELEQAMKPFRQVASSSKRVRGDGTGLGLPLTKAMVDANRANFSITSTPNEGTLVEITFPSQRVLAN</sequence>
<evidence type="ECO:0000259" key="8">
    <source>
        <dbReference type="PROSITE" id="PS50112"/>
    </source>
</evidence>
<feature type="domain" description="Histidine kinase" evidence="7">
    <location>
        <begin position="1019"/>
        <end position="1241"/>
    </location>
</feature>
<evidence type="ECO:0000313" key="9">
    <source>
        <dbReference type="EMBL" id="MBO0132534.1"/>
    </source>
</evidence>
<evidence type="ECO:0000259" key="7">
    <source>
        <dbReference type="PROSITE" id="PS50109"/>
    </source>
</evidence>
<accession>A0ABS3EKQ6</accession>
<dbReference type="RefSeq" id="WP_207134863.1">
    <property type="nucleotide sequence ID" value="NZ_JAFLNA010000009.1"/>
</dbReference>
<dbReference type="Proteomes" id="UP000664699">
    <property type="component" value="Unassembled WGS sequence"/>
</dbReference>
<dbReference type="Pfam" id="PF00512">
    <property type="entry name" value="HisKA"/>
    <property type="match status" value="1"/>
</dbReference>
<name>A0ABS3EKQ6_9HYPH</name>
<evidence type="ECO:0000256" key="2">
    <source>
        <dbReference type="ARBA" id="ARBA00012438"/>
    </source>
</evidence>
<dbReference type="InterPro" id="IPR013767">
    <property type="entry name" value="PAS_fold"/>
</dbReference>
<dbReference type="InterPro" id="IPR036097">
    <property type="entry name" value="HisK_dim/P_sf"/>
</dbReference>
<dbReference type="InterPro" id="IPR003661">
    <property type="entry name" value="HisK_dim/P_dom"/>
</dbReference>
<dbReference type="InterPro" id="IPR036890">
    <property type="entry name" value="HATPase_C_sf"/>
</dbReference>
<dbReference type="InterPro" id="IPR004358">
    <property type="entry name" value="Sig_transdc_His_kin-like_C"/>
</dbReference>
<feature type="compositionally biased region" description="Acidic residues" evidence="6">
    <location>
        <begin position="554"/>
        <end position="571"/>
    </location>
</feature>
<dbReference type="SUPFAM" id="SSF55874">
    <property type="entry name" value="ATPase domain of HSP90 chaperone/DNA topoisomerase II/histidine kinase"/>
    <property type="match status" value="1"/>
</dbReference>
<gene>
    <name evidence="9" type="ORF">JZX89_17505</name>
</gene>
<dbReference type="SMART" id="SM00388">
    <property type="entry name" value="HisKA"/>
    <property type="match status" value="1"/>
</dbReference>
<dbReference type="PROSITE" id="PS50109">
    <property type="entry name" value="HIS_KIN"/>
    <property type="match status" value="1"/>
</dbReference>
<dbReference type="PROSITE" id="PS50112">
    <property type="entry name" value="PAS"/>
    <property type="match status" value="1"/>
</dbReference>
<keyword evidence="3" id="KW-0597">Phosphoprotein</keyword>
<dbReference type="InterPro" id="IPR003594">
    <property type="entry name" value="HATPase_dom"/>
</dbReference>
<evidence type="ECO:0000256" key="5">
    <source>
        <dbReference type="ARBA" id="ARBA00022777"/>
    </source>
</evidence>
<feature type="region of interest" description="Disordered" evidence="6">
    <location>
        <begin position="645"/>
        <end position="670"/>
    </location>
</feature>
<comment type="catalytic activity">
    <reaction evidence="1">
        <text>ATP + protein L-histidine = ADP + protein N-phospho-L-histidine.</text>
        <dbReference type="EC" id="2.7.13.3"/>
    </reaction>
</comment>
<dbReference type="SMART" id="SM00387">
    <property type="entry name" value="HATPase_c"/>
    <property type="match status" value="1"/>
</dbReference>
<evidence type="ECO:0000256" key="1">
    <source>
        <dbReference type="ARBA" id="ARBA00000085"/>
    </source>
</evidence>
<dbReference type="Gene3D" id="1.10.287.130">
    <property type="match status" value="1"/>
</dbReference>
<dbReference type="InterPro" id="IPR000014">
    <property type="entry name" value="PAS"/>
</dbReference>
<evidence type="ECO:0000256" key="4">
    <source>
        <dbReference type="ARBA" id="ARBA00022679"/>
    </source>
</evidence>
<dbReference type="SUPFAM" id="SSF47384">
    <property type="entry name" value="Homodimeric domain of signal transducing histidine kinase"/>
    <property type="match status" value="1"/>
</dbReference>
<dbReference type="PANTHER" id="PTHR43047:SF72">
    <property type="entry name" value="OSMOSENSING HISTIDINE PROTEIN KINASE SLN1"/>
    <property type="match status" value="1"/>
</dbReference>
<evidence type="ECO:0000313" key="10">
    <source>
        <dbReference type="Proteomes" id="UP000664699"/>
    </source>
</evidence>
<dbReference type="Pfam" id="PF13188">
    <property type="entry name" value="PAS_8"/>
    <property type="match status" value="1"/>
</dbReference>
<dbReference type="CDD" id="cd00075">
    <property type="entry name" value="HATPase"/>
    <property type="match status" value="1"/>
</dbReference>
<dbReference type="Gene3D" id="3.30.450.20">
    <property type="entry name" value="PAS domain"/>
    <property type="match status" value="1"/>
</dbReference>
<dbReference type="Gene3D" id="3.30.565.10">
    <property type="entry name" value="Histidine kinase-like ATPase, C-terminal domain"/>
    <property type="match status" value="1"/>
</dbReference>
<comment type="caution">
    <text evidence="9">The sequence shown here is derived from an EMBL/GenBank/DDBJ whole genome shotgun (WGS) entry which is preliminary data.</text>
</comment>
<dbReference type="NCBIfam" id="TIGR00229">
    <property type="entry name" value="sensory_box"/>
    <property type="match status" value="1"/>
</dbReference>
<dbReference type="CDD" id="cd00082">
    <property type="entry name" value="HisKA"/>
    <property type="match status" value="1"/>
</dbReference>
<dbReference type="InterPro" id="IPR035965">
    <property type="entry name" value="PAS-like_dom_sf"/>
</dbReference>
<keyword evidence="4" id="KW-0808">Transferase</keyword>
<feature type="region of interest" description="Disordered" evidence="6">
    <location>
        <begin position="554"/>
        <end position="602"/>
    </location>
</feature>